<evidence type="ECO:0000256" key="2">
    <source>
        <dbReference type="SAM" id="Phobius"/>
    </source>
</evidence>
<feature type="compositionally biased region" description="Polar residues" evidence="1">
    <location>
        <begin position="175"/>
        <end position="193"/>
    </location>
</feature>
<feature type="compositionally biased region" description="Basic and acidic residues" evidence="1">
    <location>
        <begin position="668"/>
        <end position="681"/>
    </location>
</feature>
<dbReference type="AlphaFoldDB" id="A0AAV7F8X8"/>
<feature type="compositionally biased region" description="Polar residues" evidence="1">
    <location>
        <begin position="383"/>
        <end position="393"/>
    </location>
</feature>
<accession>A0AAV7F8X8</accession>
<evidence type="ECO:0000313" key="3">
    <source>
        <dbReference type="EMBL" id="KAG9456477.1"/>
    </source>
</evidence>
<keyword evidence="4" id="KW-1185">Reference proteome</keyword>
<organism evidence="3 4">
    <name type="scientific">Aristolochia fimbriata</name>
    <name type="common">White veined hardy Dutchman's pipe vine</name>
    <dbReference type="NCBI Taxonomy" id="158543"/>
    <lineage>
        <taxon>Eukaryota</taxon>
        <taxon>Viridiplantae</taxon>
        <taxon>Streptophyta</taxon>
        <taxon>Embryophyta</taxon>
        <taxon>Tracheophyta</taxon>
        <taxon>Spermatophyta</taxon>
        <taxon>Magnoliopsida</taxon>
        <taxon>Magnoliidae</taxon>
        <taxon>Piperales</taxon>
        <taxon>Aristolochiaceae</taxon>
        <taxon>Aristolochia</taxon>
    </lineage>
</organism>
<feature type="compositionally biased region" description="Low complexity" evidence="1">
    <location>
        <begin position="648"/>
        <end position="658"/>
    </location>
</feature>
<name>A0AAV7F8X8_ARIFI</name>
<proteinExistence type="predicted"/>
<feature type="region of interest" description="Disordered" evidence="1">
    <location>
        <begin position="373"/>
        <end position="393"/>
    </location>
</feature>
<feature type="region of interest" description="Disordered" evidence="1">
    <location>
        <begin position="648"/>
        <end position="708"/>
    </location>
</feature>
<feature type="transmembrane region" description="Helical" evidence="2">
    <location>
        <begin position="620"/>
        <end position="639"/>
    </location>
</feature>
<feature type="compositionally biased region" description="Low complexity" evidence="1">
    <location>
        <begin position="14"/>
        <end position="24"/>
    </location>
</feature>
<feature type="compositionally biased region" description="Low complexity" evidence="1">
    <location>
        <begin position="764"/>
        <end position="775"/>
    </location>
</feature>
<feature type="compositionally biased region" description="Basic and acidic residues" evidence="1">
    <location>
        <begin position="206"/>
        <end position="226"/>
    </location>
</feature>
<reference evidence="3 4" key="1">
    <citation type="submission" date="2021-07" db="EMBL/GenBank/DDBJ databases">
        <title>The Aristolochia fimbriata genome: insights into angiosperm evolution, floral development and chemical biosynthesis.</title>
        <authorList>
            <person name="Jiao Y."/>
        </authorList>
    </citation>
    <scope>NUCLEOTIDE SEQUENCE [LARGE SCALE GENOMIC DNA]</scope>
    <source>
        <strain evidence="3">IBCAS-2021</strain>
        <tissue evidence="3">Leaf</tissue>
    </source>
</reference>
<feature type="compositionally biased region" description="Acidic residues" evidence="1">
    <location>
        <begin position="227"/>
        <end position="244"/>
    </location>
</feature>
<feature type="region of interest" description="Disordered" evidence="1">
    <location>
        <begin position="1"/>
        <end position="51"/>
    </location>
</feature>
<dbReference type="Proteomes" id="UP000825729">
    <property type="component" value="Unassembled WGS sequence"/>
</dbReference>
<feature type="region of interest" description="Disordered" evidence="1">
    <location>
        <begin position="728"/>
        <end position="775"/>
    </location>
</feature>
<gene>
    <name evidence="3" type="ORF">H6P81_000985</name>
</gene>
<feature type="region of interest" description="Disordered" evidence="1">
    <location>
        <begin position="167"/>
        <end position="247"/>
    </location>
</feature>
<dbReference type="PANTHER" id="PTHR34775">
    <property type="entry name" value="TRANSMEMBRANE PROTEIN"/>
    <property type="match status" value="1"/>
</dbReference>
<protein>
    <submittedName>
        <fullName evidence="3">Uncharacterized protein</fullName>
    </submittedName>
</protein>
<dbReference type="PANTHER" id="PTHR34775:SF6">
    <property type="entry name" value="TRANSMEMBRANE PROTEIN"/>
    <property type="match status" value="1"/>
</dbReference>
<evidence type="ECO:0000256" key="1">
    <source>
        <dbReference type="SAM" id="MobiDB-lite"/>
    </source>
</evidence>
<comment type="caution">
    <text evidence="3">The sequence shown here is derived from an EMBL/GenBank/DDBJ whole genome shotgun (WGS) entry which is preliminary data.</text>
</comment>
<feature type="compositionally biased region" description="Polar residues" evidence="1">
    <location>
        <begin position="686"/>
        <end position="698"/>
    </location>
</feature>
<keyword evidence="2" id="KW-0812">Transmembrane</keyword>
<evidence type="ECO:0000313" key="4">
    <source>
        <dbReference type="Proteomes" id="UP000825729"/>
    </source>
</evidence>
<feature type="compositionally biased region" description="Basic residues" evidence="1">
    <location>
        <begin position="740"/>
        <end position="749"/>
    </location>
</feature>
<dbReference type="EMBL" id="JAINDJ010000002">
    <property type="protein sequence ID" value="KAG9456477.1"/>
    <property type="molecule type" value="Genomic_DNA"/>
</dbReference>
<sequence length="826" mass="90505">MDSPHRSFSLANKSSSTRRFSSDSQQVRPVNGSNREEIDENQPLTVNDGALKPQFQKKVAKNFMAPTISAASKVSTPRKKILAERNECFGSACSERLAEVSPASGPLDVSARRTPLSSKISQSDDADSSSAPYDPLTNYLSPRPRFLRYNPNRRLEFLRSEKLKQELGLIDGSPSPESTTRTGGESPSPSYSGVSLEGENQEEQEDRFNKSAEEVVSDEVLKRDGDPKEEEEEEEEEGDEEEEDERRCSRGRAVIQCVLVLSLLFFGLRFLSSTYPSSLLSYSQQLGGPDQGFLEFHDPLPFLRKSDLNNFSDQFLRLFRELSTFIGSSIFSTSKLVPFTEERTLSGDPPPVLTNEDNLDLEVVTDFPDEERLSASTDAEEASQPSLPNDQDQSIDLEVVIPSGEELTVESDSPLPQSVVTVEASEFDQQLSAVIPLEEDLTVDSDTSPLSQSVVTGEANQFDEEATVVIPLEEELTVDSDSSPLFQDATGEASEFDDCLLQEDDEESTVVTEVGDEGGVSDEGIDELELTETKKEITDQVTDITEQTEMSGLSESPILPSDSVSEAELLPHSISVRSSVMESTAQITESTLKAIDMGTIPETKQISWTEYLKEKSSPEAALAVSLLFLLATSITFVFLRLKAAKKATVPSSSPSTPTIQLQGSESTALEKKKMTSEWLEKEDNEVQNNSHIDLSPSAQPLPADDFSPLYSTRPPTVELLGEFEVGEQVDSSGKASSSLRSKRASRSKSAKVSENAEKEYSRASISFSSNKVKSSVPELSTAESLSYGSFIVQGKLVKKQEGEAGVSVVTTPVRRSSRIRHRVMSP</sequence>
<keyword evidence="2" id="KW-0472">Membrane</keyword>
<keyword evidence="2" id="KW-1133">Transmembrane helix</keyword>
<feature type="region of interest" description="Disordered" evidence="1">
    <location>
        <begin position="99"/>
        <end position="145"/>
    </location>
</feature>